<organism evidence="2 3">
    <name type="scientific">Angustibacter aerolatus</name>
    <dbReference type="NCBI Taxonomy" id="1162965"/>
    <lineage>
        <taxon>Bacteria</taxon>
        <taxon>Bacillati</taxon>
        <taxon>Actinomycetota</taxon>
        <taxon>Actinomycetes</taxon>
        <taxon>Kineosporiales</taxon>
        <taxon>Kineosporiaceae</taxon>
    </lineage>
</organism>
<reference evidence="3" key="1">
    <citation type="journal article" date="2019" name="Int. J. Syst. Evol. Microbiol.">
        <title>The Global Catalogue of Microorganisms (GCM) 10K type strain sequencing project: providing services to taxonomists for standard genome sequencing and annotation.</title>
        <authorList>
            <consortium name="The Broad Institute Genomics Platform"/>
            <consortium name="The Broad Institute Genome Sequencing Center for Infectious Disease"/>
            <person name="Wu L."/>
            <person name="Ma J."/>
        </authorList>
    </citation>
    <scope>NUCLEOTIDE SEQUENCE [LARGE SCALE GENOMIC DNA]</scope>
    <source>
        <strain evidence="3">NBRC 108730</strain>
    </source>
</reference>
<keyword evidence="1" id="KW-1133">Transmembrane helix</keyword>
<keyword evidence="3" id="KW-1185">Reference proteome</keyword>
<accession>A0ABQ6JIM7</accession>
<dbReference type="EMBL" id="BSUZ01000001">
    <property type="protein sequence ID" value="GMA88106.1"/>
    <property type="molecule type" value="Genomic_DNA"/>
</dbReference>
<keyword evidence="1" id="KW-0812">Transmembrane</keyword>
<comment type="caution">
    <text evidence="2">The sequence shown here is derived from an EMBL/GenBank/DDBJ whole genome shotgun (WGS) entry which is preliminary data.</text>
</comment>
<keyword evidence="1" id="KW-0472">Membrane</keyword>
<proteinExistence type="predicted"/>
<sequence>MLGNVGRGYLLGAALMIGGGLVEAFIGVEAAGKSLEDVAAPLSRQDEPASR</sequence>
<evidence type="ECO:0000256" key="1">
    <source>
        <dbReference type="SAM" id="Phobius"/>
    </source>
</evidence>
<evidence type="ECO:0000313" key="3">
    <source>
        <dbReference type="Proteomes" id="UP001157017"/>
    </source>
</evidence>
<gene>
    <name evidence="2" type="ORF">GCM10025868_33560</name>
</gene>
<evidence type="ECO:0000313" key="2">
    <source>
        <dbReference type="EMBL" id="GMA88106.1"/>
    </source>
</evidence>
<feature type="transmembrane region" description="Helical" evidence="1">
    <location>
        <begin position="6"/>
        <end position="26"/>
    </location>
</feature>
<protein>
    <submittedName>
        <fullName evidence="2">Uncharacterized protein</fullName>
    </submittedName>
</protein>
<dbReference type="Proteomes" id="UP001157017">
    <property type="component" value="Unassembled WGS sequence"/>
</dbReference>
<name>A0ABQ6JIM7_9ACTN</name>